<evidence type="ECO:0000259" key="2">
    <source>
        <dbReference type="Pfam" id="PF13239"/>
    </source>
</evidence>
<proteinExistence type="predicted"/>
<feature type="transmembrane region" description="Helical" evidence="1">
    <location>
        <begin position="12"/>
        <end position="35"/>
    </location>
</feature>
<protein>
    <submittedName>
        <fullName evidence="3">2TM domain-containing protein</fullName>
    </submittedName>
</protein>
<gene>
    <name evidence="3" type="ORF">RB614_16230</name>
</gene>
<dbReference type="EMBL" id="JAVHUY010000013">
    <property type="protein sequence ID" value="MDQ7906061.1"/>
    <property type="molecule type" value="Genomic_DNA"/>
</dbReference>
<dbReference type="RefSeq" id="WP_308713327.1">
    <property type="nucleotide sequence ID" value="NZ_JAVHUY010000013.1"/>
</dbReference>
<comment type="caution">
    <text evidence="3">The sequence shown here is derived from an EMBL/GenBank/DDBJ whole genome shotgun (WGS) entry which is preliminary data.</text>
</comment>
<evidence type="ECO:0000313" key="3">
    <source>
        <dbReference type="EMBL" id="MDQ7906061.1"/>
    </source>
</evidence>
<keyword evidence="4" id="KW-1185">Reference proteome</keyword>
<dbReference type="Pfam" id="PF13239">
    <property type="entry name" value="2TM"/>
    <property type="match status" value="1"/>
</dbReference>
<feature type="domain" description="2TM" evidence="2">
    <location>
        <begin position="5"/>
        <end position="66"/>
    </location>
</feature>
<keyword evidence="1" id="KW-0472">Membrane</keyword>
<accession>A0ABU0ZG68</accession>
<evidence type="ECO:0000256" key="1">
    <source>
        <dbReference type="SAM" id="Phobius"/>
    </source>
</evidence>
<reference evidence="3 4" key="1">
    <citation type="submission" date="2023-08" db="EMBL/GenBank/DDBJ databases">
        <title>Phytohabitans sansha sp. nov., isolated from marine sediment.</title>
        <authorList>
            <person name="Zhao Y."/>
            <person name="Yi K."/>
        </authorList>
    </citation>
    <scope>NUCLEOTIDE SEQUENCE [LARGE SCALE GENOMIC DNA]</scope>
    <source>
        <strain evidence="3 4">ZYX-F-186</strain>
    </source>
</reference>
<name>A0ABU0ZG68_9ACTN</name>
<feature type="transmembrane region" description="Helical" evidence="1">
    <location>
        <begin position="41"/>
        <end position="62"/>
    </location>
</feature>
<dbReference type="InterPro" id="IPR025698">
    <property type="entry name" value="2TM_dom"/>
</dbReference>
<evidence type="ECO:0000313" key="4">
    <source>
        <dbReference type="Proteomes" id="UP001230908"/>
    </source>
</evidence>
<sequence>MTSKKSETAKKWGLRVHLLCYVLANLAQVVTWWLFTPEHFFWPLWSIVAWGIGLVFHVWAVYSPSKVNARY</sequence>
<keyword evidence="1" id="KW-0812">Transmembrane</keyword>
<organism evidence="3 4">
    <name type="scientific">Phytohabitans maris</name>
    <dbReference type="NCBI Taxonomy" id="3071409"/>
    <lineage>
        <taxon>Bacteria</taxon>
        <taxon>Bacillati</taxon>
        <taxon>Actinomycetota</taxon>
        <taxon>Actinomycetes</taxon>
        <taxon>Micromonosporales</taxon>
        <taxon>Micromonosporaceae</taxon>
    </lineage>
</organism>
<dbReference type="Proteomes" id="UP001230908">
    <property type="component" value="Unassembled WGS sequence"/>
</dbReference>
<keyword evidence="1" id="KW-1133">Transmembrane helix</keyword>